<reference evidence="1 2" key="1">
    <citation type="journal article" date="2014" name="Genome Biol. Evol.">
        <title>The genome of the myxosporean Thelohanellus kitauei shows adaptations to nutrient acquisition within its fish host.</title>
        <authorList>
            <person name="Yang Y."/>
            <person name="Xiong J."/>
            <person name="Zhou Z."/>
            <person name="Huo F."/>
            <person name="Miao W."/>
            <person name="Ran C."/>
            <person name="Liu Y."/>
            <person name="Zhang J."/>
            <person name="Feng J."/>
            <person name="Wang M."/>
            <person name="Wang M."/>
            <person name="Wang L."/>
            <person name="Yao B."/>
        </authorList>
    </citation>
    <scope>NUCLEOTIDE SEQUENCE [LARGE SCALE GENOMIC DNA]</scope>
    <source>
        <strain evidence="1">Wuqing</strain>
    </source>
</reference>
<organism evidence="1 2">
    <name type="scientific">Thelohanellus kitauei</name>
    <name type="common">Myxosporean</name>
    <dbReference type="NCBI Taxonomy" id="669202"/>
    <lineage>
        <taxon>Eukaryota</taxon>
        <taxon>Metazoa</taxon>
        <taxon>Cnidaria</taxon>
        <taxon>Myxozoa</taxon>
        <taxon>Myxosporea</taxon>
        <taxon>Bivalvulida</taxon>
        <taxon>Platysporina</taxon>
        <taxon>Myxobolidae</taxon>
        <taxon>Thelohanellus</taxon>
    </lineage>
</organism>
<gene>
    <name evidence="1" type="ORF">RF11_01177</name>
</gene>
<evidence type="ECO:0000313" key="1">
    <source>
        <dbReference type="EMBL" id="KII64080.1"/>
    </source>
</evidence>
<evidence type="ECO:0000313" key="2">
    <source>
        <dbReference type="Proteomes" id="UP000031668"/>
    </source>
</evidence>
<dbReference type="EMBL" id="JWZT01004461">
    <property type="protein sequence ID" value="KII64080.1"/>
    <property type="molecule type" value="Genomic_DNA"/>
</dbReference>
<keyword evidence="2" id="KW-1185">Reference proteome</keyword>
<comment type="caution">
    <text evidence="1">The sequence shown here is derived from an EMBL/GenBank/DDBJ whole genome shotgun (WGS) entry which is preliminary data.</text>
</comment>
<sequence length="446" mass="50480">MVDSTTVNGNPDSQPPQLNWNALFRGDHARGGYNACVGNNGSPDLYYYADGFADSVDLLIEALTAGHSAQLDTLIYPICFSLRHSVELTIKGQIKDLSQLAKRRNQPLAPDTDIEKELNQHDIMNLWIFFSVHAAAFDRRYKEKVSALEPLIRCIGETDPTGQTFRYSYSAEAKKHLTDVSVINVLVLREQFCVIREQLEELTGLTHWLWREYSTGIFTKTLSRKDLQAIAVQLPPRQSWSDPSAGLDGIRSCIKSEYNIGSKELTEAFSKIQNSRDLARIIGVPVNIPGLSIVDLNTLNDVWKMVWDRDALVDELRKDISGVTASPIIPVNLLQDTKREILMQKDTKASFAQFMQWATKERLAGLLALMDARDYRFSEEHDSSYEYYKDELTAAFSGSPQARDAEISEIWFHSIARRNYPSRIIDYLKVTGFAHESAALEENLFS</sequence>
<dbReference type="AlphaFoldDB" id="A0A0C2MI73"/>
<name>A0A0C2MI73_THEKT</name>
<protein>
    <submittedName>
        <fullName evidence="1">Uncharacterized protein</fullName>
    </submittedName>
</protein>
<proteinExistence type="predicted"/>
<accession>A0A0C2MI73</accession>
<dbReference type="Proteomes" id="UP000031668">
    <property type="component" value="Unassembled WGS sequence"/>
</dbReference>